<gene>
    <name evidence="1" type="ORF">KPL78_20785</name>
</gene>
<dbReference type="Proteomes" id="UP001196565">
    <property type="component" value="Unassembled WGS sequence"/>
</dbReference>
<dbReference type="EMBL" id="JAHYBZ010000007">
    <property type="protein sequence ID" value="MBW6400310.1"/>
    <property type="molecule type" value="Genomic_DNA"/>
</dbReference>
<name>A0ABS7AG66_9PROT</name>
<dbReference type="RefSeq" id="WP_219764902.1">
    <property type="nucleotide sequence ID" value="NZ_JAHYBZ010000007.1"/>
</dbReference>
<evidence type="ECO:0000313" key="2">
    <source>
        <dbReference type="Proteomes" id="UP001196565"/>
    </source>
</evidence>
<protein>
    <recommendedName>
        <fullName evidence="3">2'-5' RNA ligase</fullName>
    </recommendedName>
</protein>
<dbReference type="Pfam" id="PF13563">
    <property type="entry name" value="2_5_RNA_ligase2"/>
    <property type="match status" value="1"/>
</dbReference>
<sequence length="196" mass="21318">MGTRFEADPLYGCPCESYQLQIGLAAAGGGLVAVQRALADAGGDGLHLIPPEALHVTVLPLIDAAKQLPKPKAEIWARHEAGWRAASAQACRRMAPFRLRFTRLRAEARAVIALDDENPLAELRAALAGGCGLPERPVRRPQITHATLLRVRDPEQLRLPGRLPALSVEVPVRGLRLVRETVFPTLAFDLLAEYAF</sequence>
<dbReference type="InterPro" id="IPR009097">
    <property type="entry name" value="Cyclic_Pdiesterase"/>
</dbReference>
<dbReference type="Gene3D" id="3.90.1140.10">
    <property type="entry name" value="Cyclic phosphodiesterase"/>
    <property type="match status" value="1"/>
</dbReference>
<evidence type="ECO:0008006" key="3">
    <source>
        <dbReference type="Google" id="ProtNLM"/>
    </source>
</evidence>
<proteinExistence type="predicted"/>
<evidence type="ECO:0000313" key="1">
    <source>
        <dbReference type="EMBL" id="MBW6400310.1"/>
    </source>
</evidence>
<dbReference type="SUPFAM" id="SSF55144">
    <property type="entry name" value="LigT-like"/>
    <property type="match status" value="1"/>
</dbReference>
<reference evidence="1 2" key="1">
    <citation type="submission" date="2021-07" db="EMBL/GenBank/DDBJ databases">
        <authorList>
            <person name="So Y."/>
        </authorList>
    </citation>
    <scope>NUCLEOTIDE SEQUENCE [LARGE SCALE GENOMIC DNA]</scope>
    <source>
        <strain evidence="1 2">HJA6</strain>
    </source>
</reference>
<organism evidence="1 2">
    <name type="scientific">Roseomonas alba</name>
    <dbReference type="NCBI Taxonomy" id="2846776"/>
    <lineage>
        <taxon>Bacteria</taxon>
        <taxon>Pseudomonadati</taxon>
        <taxon>Pseudomonadota</taxon>
        <taxon>Alphaproteobacteria</taxon>
        <taxon>Acetobacterales</taxon>
        <taxon>Roseomonadaceae</taxon>
        <taxon>Roseomonas</taxon>
    </lineage>
</organism>
<keyword evidence="2" id="KW-1185">Reference proteome</keyword>
<comment type="caution">
    <text evidence="1">The sequence shown here is derived from an EMBL/GenBank/DDBJ whole genome shotgun (WGS) entry which is preliminary data.</text>
</comment>
<accession>A0ABS7AG66</accession>